<feature type="compositionally biased region" description="Basic and acidic residues" evidence="1">
    <location>
        <begin position="213"/>
        <end position="225"/>
    </location>
</feature>
<evidence type="ECO:0000256" key="1">
    <source>
        <dbReference type="SAM" id="MobiDB-lite"/>
    </source>
</evidence>
<feature type="compositionally biased region" description="Polar residues" evidence="1">
    <location>
        <begin position="1"/>
        <end position="11"/>
    </location>
</feature>
<feature type="compositionally biased region" description="Basic and acidic residues" evidence="1">
    <location>
        <begin position="240"/>
        <end position="249"/>
    </location>
</feature>
<dbReference type="AlphaFoldDB" id="A0A178FFM8"/>
<feature type="region of interest" description="Disordered" evidence="1">
    <location>
        <begin position="820"/>
        <end position="1137"/>
    </location>
</feature>
<dbReference type="PANTHER" id="PTHR37287">
    <property type="entry name" value="INO EIGHTY SUBUNIT 1"/>
    <property type="match status" value="1"/>
</dbReference>
<feature type="compositionally biased region" description="Low complexity" evidence="1">
    <location>
        <begin position="13"/>
        <end position="25"/>
    </location>
</feature>
<organism evidence="2 3">
    <name type="scientific">Trichophyton violaceum</name>
    <dbReference type="NCBI Taxonomy" id="34388"/>
    <lineage>
        <taxon>Eukaryota</taxon>
        <taxon>Fungi</taxon>
        <taxon>Dikarya</taxon>
        <taxon>Ascomycota</taxon>
        <taxon>Pezizomycotina</taxon>
        <taxon>Eurotiomycetes</taxon>
        <taxon>Eurotiomycetidae</taxon>
        <taxon>Onygenales</taxon>
        <taxon>Arthrodermataceae</taxon>
        <taxon>Trichophyton</taxon>
    </lineage>
</organism>
<feature type="compositionally biased region" description="Acidic residues" evidence="1">
    <location>
        <begin position="1030"/>
        <end position="1046"/>
    </location>
</feature>
<protein>
    <recommendedName>
        <fullName evidence="4">INO80 chromatin remodeling complex</fullName>
    </recommendedName>
</protein>
<feature type="compositionally biased region" description="Basic and acidic residues" evidence="1">
    <location>
        <begin position="86"/>
        <end position="104"/>
    </location>
</feature>
<evidence type="ECO:0000313" key="3">
    <source>
        <dbReference type="Proteomes" id="UP000243519"/>
    </source>
</evidence>
<accession>A0A178FFM8</accession>
<feature type="compositionally biased region" description="Acidic residues" evidence="1">
    <location>
        <begin position="959"/>
        <end position="997"/>
    </location>
</feature>
<feature type="region of interest" description="Disordered" evidence="1">
    <location>
        <begin position="1"/>
        <end position="276"/>
    </location>
</feature>
<sequence>MASTSSPSRQGSPAAAPVPAPAAAAITQPRPLVSPSPAPEQTAAAAASDGESQAEAQATSKPDTQAQAEEPSTAMMEVGTGAGDSPDDRGAFEPEKETHFDKPDGGYYAGSRKDFPLPACRYPLPRTSLKRLSEPEPGTKGGRQRHYTDDPNYPLQGFWTEAGTWQDWPPKGSSPDPEEKEKEEKEKEKEKEQEQDGHDKPKETDNARGQANGKEKEKEKKDKLAESMPTKGESTFSAAEGREKRDAKPDAPNNTSSTTSAPASSRRQTNGTIGSVYSGNKIRHLKKDDGIPLWRKDIQHLFLRLVFEDTTPVFTRHSDGKSGLSFADIYIDAMAKSSKTSKVLKDKLTTDKPAAINMAMVCLLVNFGRMNTTLNFFPEMRAQLRTYHSIPSLQAHQDSSAYKQLQDAPRLKSILKGASEDVEQPNTLDKLRETPVPRTNPVNLIFVLAQYAPKVSEIHFHSPHDFFDLVMRATLSSKSRAKAFLWLMWFYLESDFSDEAALKNPFGPGTVGEGTDGSPLKIPQLEELTEEEADAENVDTQDEILYGEEKQKERKRILDDDEVVSRNKRVKKDNTMSDDQMSGDIPMSGTPGGRDKQSTFFTPLNQSRRPGDDDDDELLTPIQNLRSPNKRKRDSSTTRSGNAGRTRIVLKTKMDQAADGLSPAPPGSSHPVLHQFAPGSPALGQTPSSSRRPRPLTQHQLAIEQNRRQRVDYILAQRRAEEYSKARERREQGSQLFHAGQLLQCLPVDYDTDDDHSWGKGGLCLNPDAQQEDFGEAGSFYFSVLKKVARRLHRWDWQSVATEDKDIGPNGLMHEHALDLGDANANGGMGDEEVEPSGPPASSRSRGGRRDRRSNANNADKLSTPDPNRLAAPPSTGKRQYIRRKPLPERKPGDPPKRVRPSRSKAALAAKAAAKAEAEAQKALALKQDANATGTSVAGSELGLPSSPGRDVRMKEAGENEDENDNEQEQEQEQEQDQDQDQDPDQDPDDEGLDDIDKDIIGDASAYGDDGDEDDAEGESRLSMSPLPDADADADVDADADLDQEPGSEAVAAPSVIPDDASIAAMADDKTLPASINGHDEDHQHLGSDDSTEEDVTATALAAADSPDTTSYTEEPGHRPDQEQNIDADGDEIMTQD</sequence>
<feature type="compositionally biased region" description="Polar residues" evidence="1">
    <location>
        <begin position="266"/>
        <end position="276"/>
    </location>
</feature>
<feature type="compositionally biased region" description="Low complexity" evidence="1">
    <location>
        <begin position="251"/>
        <end position="265"/>
    </location>
</feature>
<dbReference type="PANTHER" id="PTHR37287:SF1">
    <property type="entry name" value="INO EIGHTY SUBUNIT 1"/>
    <property type="match status" value="1"/>
</dbReference>
<dbReference type="OrthoDB" id="5413003at2759"/>
<reference evidence="2 3" key="1">
    <citation type="submission" date="2016-05" db="EMBL/GenBank/DDBJ databases">
        <title>Genome sequencing of Trichophyton violaceum CMCC(F)T3l isolated from hair.</title>
        <authorList>
            <person name="Zhan P."/>
            <person name="Tao Y."/>
            <person name="Liu W."/>
        </authorList>
    </citation>
    <scope>NUCLEOTIDE SEQUENCE [LARGE SCALE GENOMIC DNA]</scope>
    <source>
        <strain evidence="3">CMCC(F)T3l</strain>
    </source>
</reference>
<evidence type="ECO:0008006" key="4">
    <source>
        <dbReference type="Google" id="ProtNLM"/>
    </source>
</evidence>
<evidence type="ECO:0000313" key="2">
    <source>
        <dbReference type="EMBL" id="OAL70227.1"/>
    </source>
</evidence>
<name>A0A178FFM8_TRIVO</name>
<feature type="compositionally biased region" description="Low complexity" evidence="1">
    <location>
        <begin position="39"/>
        <end position="58"/>
    </location>
</feature>
<feature type="compositionally biased region" description="Basic and acidic residues" evidence="1">
    <location>
        <begin position="886"/>
        <end position="897"/>
    </location>
</feature>
<dbReference type="Proteomes" id="UP000243519">
    <property type="component" value="Unassembled WGS sequence"/>
</dbReference>
<keyword evidence="3" id="KW-1185">Reference proteome</keyword>
<proteinExistence type="predicted"/>
<dbReference type="EMBL" id="LHPN01000010">
    <property type="protein sequence ID" value="OAL70227.1"/>
    <property type="molecule type" value="Genomic_DNA"/>
</dbReference>
<gene>
    <name evidence="2" type="ORF">A7D00_5758</name>
</gene>
<dbReference type="GO" id="GO:0031011">
    <property type="term" value="C:Ino80 complex"/>
    <property type="evidence" value="ECO:0007669"/>
    <property type="project" value="InterPro"/>
</dbReference>
<feature type="region of interest" description="Disordered" evidence="1">
    <location>
        <begin position="566"/>
        <end position="704"/>
    </location>
</feature>
<feature type="compositionally biased region" description="Basic and acidic residues" evidence="1">
    <location>
        <begin position="177"/>
        <end position="206"/>
    </location>
</feature>
<dbReference type="InterPro" id="IPR038014">
    <property type="entry name" value="Ies1"/>
</dbReference>
<feature type="compositionally biased region" description="Polar residues" evidence="1">
    <location>
        <begin position="598"/>
        <end position="608"/>
    </location>
</feature>
<feature type="compositionally biased region" description="Acidic residues" evidence="1">
    <location>
        <begin position="1124"/>
        <end position="1137"/>
    </location>
</feature>
<feature type="compositionally biased region" description="Basic and acidic residues" evidence="1">
    <location>
        <begin position="1078"/>
        <end position="1088"/>
    </location>
</feature>
<comment type="caution">
    <text evidence="2">The sequence shown here is derived from an EMBL/GenBank/DDBJ whole genome shotgun (WGS) entry which is preliminary data.</text>
</comment>